<proteinExistence type="predicted"/>
<protein>
    <submittedName>
        <fullName evidence="2">Uncharacterized protein</fullName>
    </submittedName>
</protein>
<keyword evidence="1" id="KW-1185">Reference proteome</keyword>
<dbReference type="Proteomes" id="UP000887577">
    <property type="component" value="Unplaced"/>
</dbReference>
<evidence type="ECO:0000313" key="2">
    <source>
        <dbReference type="WBParaSite" id="PSU_v2.g4459.t1"/>
    </source>
</evidence>
<evidence type="ECO:0000313" key="1">
    <source>
        <dbReference type="Proteomes" id="UP000887577"/>
    </source>
</evidence>
<reference evidence="2" key="1">
    <citation type="submission" date="2022-11" db="UniProtKB">
        <authorList>
            <consortium name="WormBaseParasite"/>
        </authorList>
    </citation>
    <scope>IDENTIFICATION</scope>
</reference>
<dbReference type="AlphaFoldDB" id="A0A914YV32"/>
<name>A0A914YV32_9BILA</name>
<dbReference type="WBParaSite" id="PSU_v2.g4459.t1">
    <property type="protein sequence ID" value="PSU_v2.g4459.t1"/>
    <property type="gene ID" value="PSU_v2.g4459"/>
</dbReference>
<accession>A0A914YV32</accession>
<sequence>MPGWSHTFLGTIQCASGKLLLPEASVTLFDGNKILSKISLSSSFRISQWSINATLTPDSKPFYRFLNICNLSDGFQEDIEEENGRPKEIAAIVPDSKQQPIKIVGLFNCSLGSPNKNGTATFGISCFNSDFPPPKRLEQTVKIEVINSMLARYILYIPAPYWPNISKTMKEDSETPCFAFLQNVCAKNDSAVAPIKLIKNKPITDPITIEAIPSPGPFLDCVKLYVKKPGINPKDAFEHLKRNRTTKKVVTNSFLD</sequence>
<organism evidence="1 2">
    <name type="scientific">Panagrolaimus superbus</name>
    <dbReference type="NCBI Taxonomy" id="310955"/>
    <lineage>
        <taxon>Eukaryota</taxon>
        <taxon>Metazoa</taxon>
        <taxon>Ecdysozoa</taxon>
        <taxon>Nematoda</taxon>
        <taxon>Chromadorea</taxon>
        <taxon>Rhabditida</taxon>
        <taxon>Tylenchina</taxon>
        <taxon>Panagrolaimomorpha</taxon>
        <taxon>Panagrolaimoidea</taxon>
        <taxon>Panagrolaimidae</taxon>
        <taxon>Panagrolaimus</taxon>
    </lineage>
</organism>